<name>A0A0C9XC03_9AGAR</name>
<dbReference type="OrthoDB" id="10405017at2759"/>
<dbReference type="SUPFAM" id="SSF52058">
    <property type="entry name" value="L domain-like"/>
    <property type="match status" value="1"/>
</dbReference>
<evidence type="ECO:0000313" key="2">
    <source>
        <dbReference type="EMBL" id="KIK02401.1"/>
    </source>
</evidence>
<dbReference type="EMBL" id="KN838593">
    <property type="protein sequence ID" value="KIK02401.1"/>
    <property type="molecule type" value="Genomic_DNA"/>
</dbReference>
<accession>A0A0C9XC03</accession>
<evidence type="ECO:0000256" key="1">
    <source>
        <dbReference type="SAM" id="MobiDB-lite"/>
    </source>
</evidence>
<keyword evidence="3" id="KW-1185">Reference proteome</keyword>
<dbReference type="Proteomes" id="UP000054477">
    <property type="component" value="Unassembled WGS sequence"/>
</dbReference>
<dbReference type="AlphaFoldDB" id="A0A0C9XC03"/>
<reference evidence="3" key="2">
    <citation type="submission" date="2015-01" db="EMBL/GenBank/DDBJ databases">
        <title>Evolutionary Origins and Diversification of the Mycorrhizal Mutualists.</title>
        <authorList>
            <consortium name="DOE Joint Genome Institute"/>
            <consortium name="Mycorrhizal Genomics Consortium"/>
            <person name="Kohler A."/>
            <person name="Kuo A."/>
            <person name="Nagy L.G."/>
            <person name="Floudas D."/>
            <person name="Copeland A."/>
            <person name="Barry K.W."/>
            <person name="Cichocki N."/>
            <person name="Veneault-Fourrey C."/>
            <person name="LaButti K."/>
            <person name="Lindquist E.A."/>
            <person name="Lipzen A."/>
            <person name="Lundell T."/>
            <person name="Morin E."/>
            <person name="Murat C."/>
            <person name="Riley R."/>
            <person name="Ohm R."/>
            <person name="Sun H."/>
            <person name="Tunlid A."/>
            <person name="Henrissat B."/>
            <person name="Grigoriev I.V."/>
            <person name="Hibbett D.S."/>
            <person name="Martin F."/>
        </authorList>
    </citation>
    <scope>NUCLEOTIDE SEQUENCE [LARGE SCALE GENOMIC DNA]</scope>
    <source>
        <strain evidence="3">LaAM-08-1</strain>
    </source>
</reference>
<reference evidence="2 3" key="1">
    <citation type="submission" date="2014-04" db="EMBL/GenBank/DDBJ databases">
        <authorList>
            <consortium name="DOE Joint Genome Institute"/>
            <person name="Kuo A."/>
            <person name="Kohler A."/>
            <person name="Nagy L.G."/>
            <person name="Floudas D."/>
            <person name="Copeland A."/>
            <person name="Barry K.W."/>
            <person name="Cichocki N."/>
            <person name="Veneault-Fourrey C."/>
            <person name="LaButti K."/>
            <person name="Lindquist E.A."/>
            <person name="Lipzen A."/>
            <person name="Lundell T."/>
            <person name="Morin E."/>
            <person name="Murat C."/>
            <person name="Sun H."/>
            <person name="Tunlid A."/>
            <person name="Henrissat B."/>
            <person name="Grigoriev I.V."/>
            <person name="Hibbett D.S."/>
            <person name="Martin F."/>
            <person name="Nordberg H.P."/>
            <person name="Cantor M.N."/>
            <person name="Hua S.X."/>
        </authorList>
    </citation>
    <scope>NUCLEOTIDE SEQUENCE [LARGE SCALE GENOMIC DNA]</scope>
    <source>
        <strain evidence="2 3">LaAM-08-1</strain>
    </source>
</reference>
<dbReference type="HOGENOM" id="CLU_461558_0_0_1"/>
<evidence type="ECO:0000313" key="3">
    <source>
        <dbReference type="Proteomes" id="UP000054477"/>
    </source>
</evidence>
<sequence>MPRNKSTWPGTLPTLRKIFRIPKRPHKSFGRFKRLLRRRERLPAHSSPPLATPKGDRKLSRRPWSVFSRRAVSGYGGPSTDTVDLGFGCLYDINKSLPFLDVAAANADMAVSADEHSAYQNYASTSSAPPPLSALSGGFFAGPDLKDLPSSTSVGLSEMDVALQHSLLGAGALFAANSTASTSQAGLSAHSFLSNLQPPNALGLQFLDYSEEIVVPRPNRPWMNYLPLPPLSPSPELPSTPSTHAGESTNEQYDYGTIYETALAANDDEPTNEQYQVTTHRSSASSYRTGPESLFSQREHQPEKVPETLVPSIAQTIISDYFKPSKFIIDWEISLIDMQSVLSALRHCLQDLTIGPIGVGQPTSPSATATIDLSHLTSLKVDQVDFPFLKELLASVRMDSLRVLDLHFGSSVGVPHELNLGWSRLTDVILRDDFCPKVLDDVMGSLRDVIRLKWLGKLARAKCRGYSYNLESLQDLSVCSNEDGYAFCLGNIHSMTLQTLHLSHFSPFIRGRRPHGLLGVRSLSIEHEIDADQFLSTLHHFPALSSADFGINGTMITEISRWFAMQQQFARLESLTLRSVFLSNFNADTTL</sequence>
<feature type="compositionally biased region" description="Polar residues" evidence="1">
    <location>
        <begin position="279"/>
        <end position="288"/>
    </location>
</feature>
<proteinExistence type="predicted"/>
<feature type="region of interest" description="Disordered" evidence="1">
    <location>
        <begin position="279"/>
        <end position="307"/>
    </location>
</feature>
<gene>
    <name evidence="2" type="ORF">K443DRAFT_6176</name>
</gene>
<organism evidence="2 3">
    <name type="scientific">Laccaria amethystina LaAM-08-1</name>
    <dbReference type="NCBI Taxonomy" id="1095629"/>
    <lineage>
        <taxon>Eukaryota</taxon>
        <taxon>Fungi</taxon>
        <taxon>Dikarya</taxon>
        <taxon>Basidiomycota</taxon>
        <taxon>Agaricomycotina</taxon>
        <taxon>Agaricomycetes</taxon>
        <taxon>Agaricomycetidae</taxon>
        <taxon>Agaricales</taxon>
        <taxon>Agaricineae</taxon>
        <taxon>Hydnangiaceae</taxon>
        <taxon>Laccaria</taxon>
    </lineage>
</organism>
<feature type="compositionally biased region" description="Basic and acidic residues" evidence="1">
    <location>
        <begin position="297"/>
        <end position="306"/>
    </location>
</feature>
<protein>
    <submittedName>
        <fullName evidence="2">Uncharacterized protein</fullName>
    </submittedName>
</protein>